<dbReference type="InterPro" id="IPR032675">
    <property type="entry name" value="LRR_dom_sf"/>
</dbReference>
<accession>A0A162MKB6</accession>
<dbReference type="EMBL" id="AZHF01000016">
    <property type="protein sequence ID" value="OAA63220.1"/>
    <property type="molecule type" value="Genomic_DNA"/>
</dbReference>
<proteinExistence type="predicted"/>
<evidence type="ECO:0000313" key="3">
    <source>
        <dbReference type="Proteomes" id="UP000076881"/>
    </source>
</evidence>
<name>A0A162MKB6_CORDF</name>
<evidence type="ECO:0000256" key="1">
    <source>
        <dbReference type="SAM" id="MobiDB-lite"/>
    </source>
</evidence>
<dbReference type="AlphaFoldDB" id="A0A162MKB6"/>
<dbReference type="InterPro" id="IPR036047">
    <property type="entry name" value="F-box-like_dom_sf"/>
</dbReference>
<evidence type="ECO:0000313" key="2">
    <source>
        <dbReference type="EMBL" id="OAA63220.1"/>
    </source>
</evidence>
<dbReference type="Proteomes" id="UP000076881">
    <property type="component" value="Unassembled WGS sequence"/>
</dbReference>
<sequence>MVNDGKVAKKPEAQVRHRGRRGLPPGWRSTSSNRVESFARQEKRRDISALPHDVRAAICQLLPWKDMKNLRQLARLWADTTRPILLQTFRLRVSLDSYEKLRKISAIPSFREYVKTIDYDGNTIDTLAAAYGFDRWLSCSAGSGLGLVPEDRERFVDQFTERELREYYQNYCRYGLGQDYLLRDDHAKWELVEALQRFPAIHNMRYGVKSAGLGNFIRKLPSLESLSSVAQEILAEPDGYSRYKNTEEQFWALLESLCEAGHSVHLGSVHGKELDLKRWDKIAQSLECHKQLPALHDLSLEFEFAQHGQDETTQLSDMIAYAPSLQTLRLSFDQFSCDDPSAVIHLPNVISDRAELDCLRALSLTAVKTTEGCLRKLMRRLSKTLQSLELSTIQFEQASPPDEHGRGSWILFMKFLEEKMMLSHVRFSGSLTNGWSEAWVTGDAGDVDIGLDGMETTKAFAKDCLKYQIERYVTHRGPSPFVEKTGDEYYGCYSLDKLPWKLNLDNSWGFEERLLA</sequence>
<reference evidence="2 3" key="1">
    <citation type="journal article" date="2016" name="Genome Biol. Evol.">
        <title>Divergent and convergent evolution of fungal pathogenicity.</title>
        <authorList>
            <person name="Shang Y."/>
            <person name="Xiao G."/>
            <person name="Zheng P."/>
            <person name="Cen K."/>
            <person name="Zhan S."/>
            <person name="Wang C."/>
        </authorList>
    </citation>
    <scope>NUCLEOTIDE SEQUENCE [LARGE SCALE GENOMIC DNA]</scope>
    <source>
        <strain evidence="2 3">RCEF 1005</strain>
    </source>
</reference>
<comment type="caution">
    <text evidence="2">The sequence shown here is derived from an EMBL/GenBank/DDBJ whole genome shotgun (WGS) entry which is preliminary data.</text>
</comment>
<keyword evidence="3" id="KW-1185">Reference proteome</keyword>
<dbReference type="OrthoDB" id="4940825at2759"/>
<dbReference type="Gene3D" id="3.80.10.10">
    <property type="entry name" value="Ribonuclease Inhibitor"/>
    <property type="match status" value="1"/>
</dbReference>
<gene>
    <name evidence="2" type="ORF">LEL_10685</name>
</gene>
<feature type="region of interest" description="Disordered" evidence="1">
    <location>
        <begin position="1"/>
        <end position="39"/>
    </location>
</feature>
<evidence type="ECO:0008006" key="4">
    <source>
        <dbReference type="Google" id="ProtNLM"/>
    </source>
</evidence>
<feature type="compositionally biased region" description="Basic and acidic residues" evidence="1">
    <location>
        <begin position="1"/>
        <end position="15"/>
    </location>
</feature>
<organism evidence="2 3">
    <name type="scientific">Akanthomyces lecanii RCEF 1005</name>
    <dbReference type="NCBI Taxonomy" id="1081108"/>
    <lineage>
        <taxon>Eukaryota</taxon>
        <taxon>Fungi</taxon>
        <taxon>Dikarya</taxon>
        <taxon>Ascomycota</taxon>
        <taxon>Pezizomycotina</taxon>
        <taxon>Sordariomycetes</taxon>
        <taxon>Hypocreomycetidae</taxon>
        <taxon>Hypocreales</taxon>
        <taxon>Cordycipitaceae</taxon>
        <taxon>Akanthomyces</taxon>
        <taxon>Cordyceps confragosa</taxon>
    </lineage>
</organism>
<dbReference type="SUPFAM" id="SSF52047">
    <property type="entry name" value="RNI-like"/>
    <property type="match status" value="1"/>
</dbReference>
<protein>
    <recommendedName>
        <fullName evidence="4">F-box domain-containing protein</fullName>
    </recommendedName>
</protein>
<dbReference type="SUPFAM" id="SSF81383">
    <property type="entry name" value="F-box domain"/>
    <property type="match status" value="1"/>
</dbReference>